<dbReference type="CDD" id="cd00609">
    <property type="entry name" value="AAT_like"/>
    <property type="match status" value="1"/>
</dbReference>
<dbReference type="InterPro" id="IPR050596">
    <property type="entry name" value="AspAT/PAT-like"/>
</dbReference>
<evidence type="ECO:0000256" key="4">
    <source>
        <dbReference type="ARBA" id="ARBA00022679"/>
    </source>
</evidence>
<evidence type="ECO:0000313" key="9">
    <source>
        <dbReference type="Proteomes" id="UP000317369"/>
    </source>
</evidence>
<dbReference type="OrthoDB" id="231967at2"/>
<evidence type="ECO:0000256" key="1">
    <source>
        <dbReference type="ARBA" id="ARBA00001933"/>
    </source>
</evidence>
<keyword evidence="5" id="KW-0663">Pyridoxal phosphate</keyword>
<dbReference type="EMBL" id="CP036425">
    <property type="protein sequence ID" value="QDU34075.1"/>
    <property type="molecule type" value="Genomic_DNA"/>
</dbReference>
<dbReference type="Pfam" id="PF00155">
    <property type="entry name" value="Aminotran_1_2"/>
    <property type="match status" value="1"/>
</dbReference>
<dbReference type="AlphaFoldDB" id="A0A517YV41"/>
<proteinExistence type="inferred from homology"/>
<comment type="cofactor">
    <cofactor evidence="1 6">
        <name>pyridoxal 5'-phosphate</name>
        <dbReference type="ChEBI" id="CHEBI:597326"/>
    </cofactor>
</comment>
<feature type="domain" description="Aminotransferase class I/classII large" evidence="7">
    <location>
        <begin position="32"/>
        <end position="386"/>
    </location>
</feature>
<dbReference type="Gene3D" id="3.90.1150.10">
    <property type="entry name" value="Aspartate Aminotransferase, domain 1"/>
    <property type="match status" value="1"/>
</dbReference>
<dbReference type="KEGG" id="pcor:KS4_21370"/>
<dbReference type="PANTHER" id="PTHR46383:SF3">
    <property type="entry name" value="ASPARTATE AMINOTRANSFERASE-RELATED"/>
    <property type="match status" value="1"/>
</dbReference>
<dbReference type="Proteomes" id="UP000317369">
    <property type="component" value="Chromosome"/>
</dbReference>
<dbReference type="SUPFAM" id="SSF53383">
    <property type="entry name" value="PLP-dependent transferases"/>
    <property type="match status" value="1"/>
</dbReference>
<evidence type="ECO:0000256" key="2">
    <source>
        <dbReference type="ARBA" id="ARBA00007441"/>
    </source>
</evidence>
<evidence type="ECO:0000313" key="8">
    <source>
        <dbReference type="EMBL" id="QDU34075.1"/>
    </source>
</evidence>
<evidence type="ECO:0000256" key="3">
    <source>
        <dbReference type="ARBA" id="ARBA00022576"/>
    </source>
</evidence>
<sequence length="399" mass="43891">MFNPESFITDKLHAIDASGIRRVFDLAANLKNPINLSIGQPDFDVPDTIKQAAIKAINDGKNSYTQTQGMADLRERVMNQLISEFPQTYANAQGTFNNDDLGLLITSGVSGALMLALLTTISPGDEVLIPDPYFVMYKHLVTLAGGTPVFVDTYPDFQLTPDRIEKHITPKTKVLLFNTPSNPTGVVAKPEVCKAVVKLCEDKNILMLSDEIYDEFCYEKTPSDHDGKDRCPSPAAYSPNLIMMRGYSKTYAMTGWRLGYAVGPKAVLDQMTKLQQYSFVCAPSMTQFGGVIAHDLDMSDFVAAYKRKRDMVVDKLAGTFELTTPGGAFYAFPKVPESLNLTGAEFVEKIIAKNCLVIPGNVFSQKDTHFRISYACADDKLEQGLDILVQTANECAAAK</sequence>
<dbReference type="GO" id="GO:0008483">
    <property type="term" value="F:transaminase activity"/>
    <property type="evidence" value="ECO:0007669"/>
    <property type="project" value="UniProtKB-KW"/>
</dbReference>
<dbReference type="InterPro" id="IPR015422">
    <property type="entry name" value="PyrdxlP-dep_Trfase_small"/>
</dbReference>
<gene>
    <name evidence="8" type="ORF">KS4_21370</name>
</gene>
<reference evidence="8 9" key="1">
    <citation type="submission" date="2019-02" db="EMBL/GenBank/DDBJ databases">
        <title>Deep-cultivation of Planctomycetes and their phenomic and genomic characterization uncovers novel biology.</title>
        <authorList>
            <person name="Wiegand S."/>
            <person name="Jogler M."/>
            <person name="Boedeker C."/>
            <person name="Pinto D."/>
            <person name="Vollmers J."/>
            <person name="Rivas-Marin E."/>
            <person name="Kohn T."/>
            <person name="Peeters S.H."/>
            <person name="Heuer A."/>
            <person name="Rast P."/>
            <person name="Oberbeckmann S."/>
            <person name="Bunk B."/>
            <person name="Jeske O."/>
            <person name="Meyerdierks A."/>
            <person name="Storesund J.E."/>
            <person name="Kallscheuer N."/>
            <person name="Luecker S."/>
            <person name="Lage O.M."/>
            <person name="Pohl T."/>
            <person name="Merkel B.J."/>
            <person name="Hornburger P."/>
            <person name="Mueller R.-W."/>
            <person name="Bruemmer F."/>
            <person name="Labrenz M."/>
            <person name="Spormann A.M."/>
            <person name="Op den Camp H."/>
            <person name="Overmann J."/>
            <person name="Amann R."/>
            <person name="Jetten M.S.M."/>
            <person name="Mascher T."/>
            <person name="Medema M.H."/>
            <person name="Devos D.P."/>
            <person name="Kaster A.-K."/>
            <person name="Ovreas L."/>
            <person name="Rohde M."/>
            <person name="Galperin M.Y."/>
            <person name="Jogler C."/>
        </authorList>
    </citation>
    <scope>NUCLEOTIDE SEQUENCE [LARGE SCALE GENOMIC DNA]</scope>
    <source>
        <strain evidence="8 9">KS4</strain>
    </source>
</reference>
<dbReference type="PANTHER" id="PTHR46383">
    <property type="entry name" value="ASPARTATE AMINOTRANSFERASE"/>
    <property type="match status" value="1"/>
</dbReference>
<dbReference type="InterPro" id="IPR015421">
    <property type="entry name" value="PyrdxlP-dep_Trfase_major"/>
</dbReference>
<dbReference type="GO" id="GO:0006520">
    <property type="term" value="P:amino acid metabolic process"/>
    <property type="evidence" value="ECO:0007669"/>
    <property type="project" value="InterPro"/>
</dbReference>
<dbReference type="PROSITE" id="PS00105">
    <property type="entry name" value="AA_TRANSFER_CLASS_1"/>
    <property type="match status" value="1"/>
</dbReference>
<dbReference type="GO" id="GO:0030170">
    <property type="term" value="F:pyridoxal phosphate binding"/>
    <property type="evidence" value="ECO:0007669"/>
    <property type="project" value="InterPro"/>
</dbReference>
<dbReference type="Gene3D" id="3.40.640.10">
    <property type="entry name" value="Type I PLP-dependent aspartate aminotransferase-like (Major domain)"/>
    <property type="match status" value="1"/>
</dbReference>
<protein>
    <recommendedName>
        <fullName evidence="6">Aminotransferase</fullName>
        <ecNumber evidence="6">2.6.1.-</ecNumber>
    </recommendedName>
</protein>
<dbReference type="InterPro" id="IPR004838">
    <property type="entry name" value="NHTrfase_class1_PyrdxlP-BS"/>
</dbReference>
<keyword evidence="4 6" id="KW-0808">Transferase</keyword>
<keyword evidence="3 6" id="KW-0032">Aminotransferase</keyword>
<dbReference type="InterPro" id="IPR015424">
    <property type="entry name" value="PyrdxlP-dep_Trfase"/>
</dbReference>
<organism evidence="8 9">
    <name type="scientific">Poriferisphaera corsica</name>
    <dbReference type="NCBI Taxonomy" id="2528020"/>
    <lineage>
        <taxon>Bacteria</taxon>
        <taxon>Pseudomonadati</taxon>
        <taxon>Planctomycetota</taxon>
        <taxon>Phycisphaerae</taxon>
        <taxon>Phycisphaerales</taxon>
        <taxon>Phycisphaeraceae</taxon>
        <taxon>Poriferisphaera</taxon>
    </lineage>
</organism>
<dbReference type="EC" id="2.6.1.-" evidence="6"/>
<evidence type="ECO:0000256" key="6">
    <source>
        <dbReference type="RuleBase" id="RU000481"/>
    </source>
</evidence>
<dbReference type="InterPro" id="IPR004839">
    <property type="entry name" value="Aminotransferase_I/II_large"/>
</dbReference>
<accession>A0A517YV41</accession>
<keyword evidence="9" id="KW-1185">Reference proteome</keyword>
<evidence type="ECO:0000259" key="7">
    <source>
        <dbReference type="Pfam" id="PF00155"/>
    </source>
</evidence>
<name>A0A517YV41_9BACT</name>
<evidence type="ECO:0000256" key="5">
    <source>
        <dbReference type="ARBA" id="ARBA00022898"/>
    </source>
</evidence>
<comment type="similarity">
    <text evidence="2 6">Belongs to the class-I pyridoxal-phosphate-dependent aminotransferase family.</text>
</comment>